<dbReference type="Proteomes" id="UP001279410">
    <property type="component" value="Unassembled WGS sequence"/>
</dbReference>
<comment type="caution">
    <text evidence="2">The sequence shown here is derived from an EMBL/GenBank/DDBJ whole genome shotgun (WGS) entry which is preliminary data.</text>
</comment>
<dbReference type="AlphaFoldDB" id="A0AAD3RF83"/>
<organism evidence="2 3">
    <name type="scientific">Lates japonicus</name>
    <name type="common">Japanese lates</name>
    <dbReference type="NCBI Taxonomy" id="270547"/>
    <lineage>
        <taxon>Eukaryota</taxon>
        <taxon>Metazoa</taxon>
        <taxon>Chordata</taxon>
        <taxon>Craniata</taxon>
        <taxon>Vertebrata</taxon>
        <taxon>Euteleostomi</taxon>
        <taxon>Actinopterygii</taxon>
        <taxon>Neopterygii</taxon>
        <taxon>Teleostei</taxon>
        <taxon>Neoteleostei</taxon>
        <taxon>Acanthomorphata</taxon>
        <taxon>Carangaria</taxon>
        <taxon>Carangaria incertae sedis</taxon>
        <taxon>Centropomidae</taxon>
        <taxon>Lates</taxon>
    </lineage>
</organism>
<dbReference type="EMBL" id="BRZM01000132">
    <property type="protein sequence ID" value="GLD68324.1"/>
    <property type="molecule type" value="Genomic_DNA"/>
</dbReference>
<evidence type="ECO:0000313" key="2">
    <source>
        <dbReference type="EMBL" id="GLD68324.1"/>
    </source>
</evidence>
<reference evidence="2" key="1">
    <citation type="submission" date="2022-08" db="EMBL/GenBank/DDBJ databases">
        <title>Genome sequencing of akame (Lates japonicus).</title>
        <authorList>
            <person name="Hashiguchi Y."/>
            <person name="Takahashi H."/>
        </authorList>
    </citation>
    <scope>NUCLEOTIDE SEQUENCE</scope>
    <source>
        <strain evidence="2">Kochi</strain>
    </source>
</reference>
<name>A0AAD3RF83_LATJO</name>
<feature type="compositionally biased region" description="Basic residues" evidence="1">
    <location>
        <begin position="82"/>
        <end position="91"/>
    </location>
</feature>
<protein>
    <submittedName>
        <fullName evidence="2">Runt-related transcription factor 1-like protein</fullName>
    </submittedName>
</protein>
<proteinExistence type="predicted"/>
<evidence type="ECO:0000313" key="3">
    <source>
        <dbReference type="Proteomes" id="UP001279410"/>
    </source>
</evidence>
<accession>A0AAD3RF83</accession>
<evidence type="ECO:0000256" key="1">
    <source>
        <dbReference type="SAM" id="MobiDB-lite"/>
    </source>
</evidence>
<feature type="region of interest" description="Disordered" evidence="1">
    <location>
        <begin position="55"/>
        <end position="91"/>
    </location>
</feature>
<keyword evidence="3" id="KW-1185">Reference proteome</keyword>
<sequence length="91" mass="10480">MTGRCQKESALPKSPLPVRPFLIKYMAQDRGPELENAPGFMLQSWVQKQQQLGPNFQQPEGREKKASKEQIIIRTGETAKGKRERMGRKRK</sequence>
<gene>
    <name evidence="2" type="ORF">AKAME5_001963600</name>
</gene>